<dbReference type="InterPro" id="IPR001656">
    <property type="entry name" value="PsdUridine_synth_TruD"/>
</dbReference>
<dbReference type="AlphaFoldDB" id="Q1K4E8"/>
<dbReference type="Gene3D" id="3.30.2350.20">
    <property type="entry name" value="TruD, catalytic domain"/>
    <property type="match status" value="1"/>
</dbReference>
<dbReference type="OrthoDB" id="1550679at2"/>
<organism evidence="6 7">
    <name type="scientific">Desulfuromonas acetoxidans (strain DSM 684 / 11070)</name>
    <dbReference type="NCBI Taxonomy" id="281689"/>
    <lineage>
        <taxon>Bacteria</taxon>
        <taxon>Pseudomonadati</taxon>
        <taxon>Thermodesulfobacteriota</taxon>
        <taxon>Desulfuromonadia</taxon>
        <taxon>Desulfuromonadales</taxon>
        <taxon>Desulfuromonadaceae</taxon>
        <taxon>Desulfuromonas</taxon>
    </lineage>
</organism>
<evidence type="ECO:0000259" key="5">
    <source>
        <dbReference type="PROSITE" id="PS50984"/>
    </source>
</evidence>
<name>Q1K4E8_DESA6</name>
<feature type="active site" description="Nucleophile" evidence="4">
    <location>
        <position position="76"/>
    </location>
</feature>
<dbReference type="InterPro" id="IPR050170">
    <property type="entry name" value="TruD_pseudoU_synthase"/>
</dbReference>
<dbReference type="Gene3D" id="1.10.1510.30">
    <property type="match status" value="1"/>
</dbReference>
<sequence>MSHYLTEHFPGTGGTIKESAEDFIVEEIPAYDPCGEGDHLYLRVEKQGMSTFAMIQRLATALGIKEKEFGYAGLKDSRAITRQLVSLPLIDEARITHLDLEGITILEARRHTNKLRLGHLRGNRFTIRVHGVTQGAEQCALDILHILEQTGVPNLFGPQRYGVLGTNHLVGRAILQEHFEEAAALIIGDPAGISNERWKTAATAYRSGDMEQALQAFPGRFRDERRLLHSLLRGQSHQQAVLALPRKLLRLFLSAYQSHLFDRQVTMRLDSLDVLWPGDIAYIHSKGACFRVEDADEEQPRADRLEISPTGLLPGKKAMTARGQTGILEESLLEKEQIETDRFTALPGLKLSGERRPLRVPLHQVSCQQEDPETLRVNFALPAGSFATSVLREITKSSDG</sequence>
<dbReference type="PIRSF" id="PIRSF037016">
    <property type="entry name" value="Pseudouridin_synth_euk_prd"/>
    <property type="match status" value="1"/>
</dbReference>
<keyword evidence="2 4" id="KW-0819">tRNA processing</keyword>
<dbReference type="InterPro" id="IPR042214">
    <property type="entry name" value="TruD_catalytic"/>
</dbReference>
<dbReference type="Proteomes" id="UP000005695">
    <property type="component" value="Unassembled WGS sequence"/>
</dbReference>
<dbReference type="GO" id="GO:0160150">
    <property type="term" value="F:tRNA pseudouridine(13) synthase activity"/>
    <property type="evidence" value="ECO:0007669"/>
    <property type="project" value="UniProtKB-EC"/>
</dbReference>
<keyword evidence="3 4" id="KW-0413">Isomerase</keyword>
<dbReference type="InterPro" id="IPR011760">
    <property type="entry name" value="PsdUridine_synth_TruD_insert"/>
</dbReference>
<dbReference type="NCBIfam" id="TIGR00094">
    <property type="entry name" value="tRNA_TruD_broad"/>
    <property type="match status" value="1"/>
</dbReference>
<gene>
    <name evidence="4" type="primary">truD</name>
    <name evidence="6" type="ORF">Dace_3021</name>
</gene>
<protein>
    <recommendedName>
        <fullName evidence="4">tRNA pseudouridine synthase D</fullName>
        <ecNumber evidence="4">5.4.99.27</ecNumber>
    </recommendedName>
    <alternativeName>
        <fullName evidence="4">tRNA pseudouridine(13) synthase</fullName>
    </alternativeName>
    <alternativeName>
        <fullName evidence="4">tRNA pseudouridylate synthase D</fullName>
    </alternativeName>
    <alternativeName>
        <fullName evidence="4">tRNA-uridine isomerase D</fullName>
    </alternativeName>
</protein>
<evidence type="ECO:0000256" key="2">
    <source>
        <dbReference type="ARBA" id="ARBA00022694"/>
    </source>
</evidence>
<dbReference type="GO" id="GO:0005829">
    <property type="term" value="C:cytosol"/>
    <property type="evidence" value="ECO:0007669"/>
    <property type="project" value="TreeGrafter"/>
</dbReference>
<dbReference type="EMBL" id="AAEW02000001">
    <property type="protein sequence ID" value="EAT17155.1"/>
    <property type="molecule type" value="Genomic_DNA"/>
</dbReference>
<dbReference type="Gene3D" id="3.30.70.3160">
    <property type="match status" value="1"/>
</dbReference>
<dbReference type="SUPFAM" id="SSF55120">
    <property type="entry name" value="Pseudouridine synthase"/>
    <property type="match status" value="1"/>
</dbReference>
<evidence type="ECO:0000313" key="7">
    <source>
        <dbReference type="Proteomes" id="UP000005695"/>
    </source>
</evidence>
<dbReference type="PANTHER" id="PTHR47811:SF1">
    <property type="entry name" value="TRNA PSEUDOURIDINE SYNTHASE D"/>
    <property type="match status" value="1"/>
</dbReference>
<keyword evidence="7" id="KW-1185">Reference proteome</keyword>
<dbReference type="EC" id="5.4.99.27" evidence="4"/>
<reference evidence="6" key="2">
    <citation type="submission" date="2006-05" db="EMBL/GenBank/DDBJ databases">
        <title>Sequencing of the draft genome and assembly of Desulfuromonas acetoxidans DSM 684.</title>
        <authorList>
            <consortium name="US DOE Joint Genome Institute (JGI-PGF)"/>
            <person name="Copeland A."/>
            <person name="Lucas S."/>
            <person name="Lapidus A."/>
            <person name="Barry K."/>
            <person name="Detter J.C."/>
            <person name="Glavina del Rio T."/>
            <person name="Hammon N."/>
            <person name="Israni S."/>
            <person name="Dalin E."/>
            <person name="Tice H."/>
            <person name="Bruce D."/>
            <person name="Pitluck S."/>
            <person name="Richardson P."/>
        </authorList>
    </citation>
    <scope>NUCLEOTIDE SEQUENCE [LARGE SCALE GENOMIC DNA]</scope>
    <source>
        <strain evidence="6">DSM 684</strain>
    </source>
</reference>
<comment type="similarity">
    <text evidence="1 4">Belongs to the pseudouridine synthase TruD family.</text>
</comment>
<comment type="function">
    <text evidence="4">Responsible for synthesis of pseudouridine from uracil-13 in transfer RNAs.</text>
</comment>
<evidence type="ECO:0000313" key="6">
    <source>
        <dbReference type="EMBL" id="EAT17155.1"/>
    </source>
</evidence>
<dbReference type="GO" id="GO:0003723">
    <property type="term" value="F:RNA binding"/>
    <property type="evidence" value="ECO:0007669"/>
    <property type="project" value="InterPro"/>
</dbReference>
<dbReference type="InterPro" id="IPR020103">
    <property type="entry name" value="PsdUridine_synth_cat_dom_sf"/>
</dbReference>
<dbReference type="Pfam" id="PF01142">
    <property type="entry name" value="TruD"/>
    <property type="match status" value="1"/>
</dbReference>
<dbReference type="GO" id="GO:0016829">
    <property type="term" value="F:lyase activity"/>
    <property type="evidence" value="ECO:0007669"/>
    <property type="project" value="UniProtKB-KW"/>
</dbReference>
<dbReference type="PANTHER" id="PTHR47811">
    <property type="entry name" value="TRNA PSEUDOURIDINE SYNTHASE D"/>
    <property type="match status" value="1"/>
</dbReference>
<dbReference type="GO" id="GO:0031119">
    <property type="term" value="P:tRNA pseudouridine synthesis"/>
    <property type="evidence" value="ECO:0007669"/>
    <property type="project" value="UniProtKB-UniRule"/>
</dbReference>
<accession>Q1K4E8</accession>
<proteinExistence type="inferred from homology"/>
<evidence type="ECO:0000256" key="3">
    <source>
        <dbReference type="ARBA" id="ARBA00023235"/>
    </source>
</evidence>
<dbReference type="HAMAP" id="MF_01082">
    <property type="entry name" value="TruD"/>
    <property type="match status" value="1"/>
</dbReference>
<dbReference type="RefSeq" id="WP_005997341.1">
    <property type="nucleotide sequence ID" value="NZ_AAEW02000001.1"/>
</dbReference>
<feature type="domain" description="TRUD" evidence="5">
    <location>
        <begin position="151"/>
        <end position="360"/>
    </location>
</feature>
<evidence type="ECO:0000256" key="1">
    <source>
        <dbReference type="ARBA" id="ARBA00007953"/>
    </source>
</evidence>
<reference evidence="6" key="1">
    <citation type="submission" date="2006-05" db="EMBL/GenBank/DDBJ databases">
        <title>Annotation of the draft genome assembly of Desulfuromonas acetoxidans DSM 684.</title>
        <authorList>
            <consortium name="US DOE Joint Genome Institute (JGI-ORNL)"/>
            <person name="Larimer F."/>
            <person name="Land M."/>
            <person name="Hauser L."/>
        </authorList>
    </citation>
    <scope>NUCLEOTIDE SEQUENCE [LARGE SCALE GENOMIC DNA]</scope>
    <source>
        <strain evidence="6">DSM 684</strain>
    </source>
</reference>
<evidence type="ECO:0000256" key="4">
    <source>
        <dbReference type="HAMAP-Rule" id="MF_01082"/>
    </source>
</evidence>
<comment type="caution">
    <text evidence="6">The sequence shown here is derived from an EMBL/GenBank/DDBJ whole genome shotgun (WGS) entry which is preliminary data.</text>
</comment>
<keyword evidence="6" id="KW-0456">Lyase</keyword>
<dbReference type="PROSITE" id="PS50984">
    <property type="entry name" value="TRUD"/>
    <property type="match status" value="1"/>
</dbReference>
<comment type="catalytic activity">
    <reaction evidence="4">
        <text>uridine(13) in tRNA = pseudouridine(13) in tRNA</text>
        <dbReference type="Rhea" id="RHEA:42540"/>
        <dbReference type="Rhea" id="RHEA-COMP:10105"/>
        <dbReference type="Rhea" id="RHEA-COMP:10106"/>
        <dbReference type="ChEBI" id="CHEBI:65314"/>
        <dbReference type="ChEBI" id="CHEBI:65315"/>
        <dbReference type="EC" id="5.4.99.27"/>
    </reaction>
</comment>